<dbReference type="GO" id="GO:0046513">
    <property type="term" value="P:ceramide biosynthetic process"/>
    <property type="evidence" value="ECO:0007669"/>
    <property type="project" value="InterPro"/>
</dbReference>
<evidence type="ECO:0000256" key="7">
    <source>
        <dbReference type="ARBA" id="ARBA00022824"/>
    </source>
</evidence>
<evidence type="ECO:0000256" key="2">
    <source>
        <dbReference type="ARBA" id="ARBA00004760"/>
    </source>
</evidence>
<accession>A0AAD9E673</accession>
<dbReference type="AlphaFoldDB" id="A0AAD9E673"/>
<evidence type="ECO:0000256" key="12">
    <source>
        <dbReference type="PROSITE-ProRule" id="PRU00205"/>
    </source>
</evidence>
<evidence type="ECO:0000313" key="16">
    <source>
        <dbReference type="Proteomes" id="UP001239994"/>
    </source>
</evidence>
<keyword evidence="10 12" id="KW-0472">Membrane</keyword>
<evidence type="ECO:0000256" key="4">
    <source>
        <dbReference type="ARBA" id="ARBA00022516"/>
    </source>
</evidence>
<evidence type="ECO:0000256" key="9">
    <source>
        <dbReference type="ARBA" id="ARBA00023098"/>
    </source>
</evidence>
<feature type="domain" description="TLC" evidence="14">
    <location>
        <begin position="238"/>
        <end position="439"/>
    </location>
</feature>
<dbReference type="PROSITE" id="PS50922">
    <property type="entry name" value="TLC"/>
    <property type="match status" value="1"/>
</dbReference>
<keyword evidence="6 12" id="KW-0812">Transmembrane</keyword>
<evidence type="ECO:0000256" key="5">
    <source>
        <dbReference type="ARBA" id="ARBA00022679"/>
    </source>
</evidence>
<dbReference type="CDD" id="cd00086">
    <property type="entry name" value="homeodomain"/>
    <property type="match status" value="1"/>
</dbReference>
<keyword evidence="9" id="KW-0443">Lipid metabolism</keyword>
<dbReference type="PANTHER" id="PTHR12560:SF6">
    <property type="entry name" value="CERAMIDE SYNTHASE 4"/>
    <property type="match status" value="1"/>
</dbReference>
<dbReference type="Gene3D" id="1.10.10.60">
    <property type="entry name" value="Homeodomain-like"/>
    <property type="match status" value="1"/>
</dbReference>
<organism evidence="15 16">
    <name type="scientific">Electrophorus voltai</name>
    <dbReference type="NCBI Taxonomy" id="2609070"/>
    <lineage>
        <taxon>Eukaryota</taxon>
        <taxon>Metazoa</taxon>
        <taxon>Chordata</taxon>
        <taxon>Craniata</taxon>
        <taxon>Vertebrata</taxon>
        <taxon>Euteleostomi</taxon>
        <taxon>Actinopterygii</taxon>
        <taxon>Neopterygii</taxon>
        <taxon>Teleostei</taxon>
        <taxon>Ostariophysi</taxon>
        <taxon>Gymnotiformes</taxon>
        <taxon>Gymnotoidei</taxon>
        <taxon>Gymnotidae</taxon>
        <taxon>Electrophorus</taxon>
    </lineage>
</organism>
<dbReference type="InterPro" id="IPR001356">
    <property type="entry name" value="HD"/>
</dbReference>
<keyword evidence="7" id="KW-0256">Endoplasmic reticulum</keyword>
<reference evidence="15" key="1">
    <citation type="submission" date="2023-03" db="EMBL/GenBank/DDBJ databases">
        <title>Electrophorus voltai genome.</title>
        <authorList>
            <person name="Bian C."/>
        </authorList>
    </citation>
    <scope>NUCLEOTIDE SEQUENCE</scope>
    <source>
        <strain evidence="15">CB-2022</strain>
        <tissue evidence="15">Muscle</tissue>
    </source>
</reference>
<keyword evidence="8 13" id="KW-1133">Transmembrane helix</keyword>
<dbReference type="InterPro" id="IPR016439">
    <property type="entry name" value="Lag1/Lac1-like"/>
</dbReference>
<dbReference type="Proteomes" id="UP001239994">
    <property type="component" value="Unassembled WGS sequence"/>
</dbReference>
<evidence type="ECO:0000256" key="11">
    <source>
        <dbReference type="ARBA" id="ARBA00049036"/>
    </source>
</evidence>
<feature type="transmembrane region" description="Helical" evidence="13">
    <location>
        <begin position="408"/>
        <end position="431"/>
    </location>
</feature>
<evidence type="ECO:0000256" key="13">
    <source>
        <dbReference type="SAM" id="Phobius"/>
    </source>
</evidence>
<keyword evidence="4" id="KW-0444">Lipid biosynthesis</keyword>
<dbReference type="InterPro" id="IPR009057">
    <property type="entry name" value="Homeodomain-like_sf"/>
</dbReference>
<dbReference type="GO" id="GO:0003677">
    <property type="term" value="F:DNA binding"/>
    <property type="evidence" value="ECO:0007669"/>
    <property type="project" value="InterPro"/>
</dbReference>
<dbReference type="GO" id="GO:0050291">
    <property type="term" value="F:sphingosine N-acyltransferase activity"/>
    <property type="evidence" value="ECO:0007669"/>
    <property type="project" value="InterPro"/>
</dbReference>
<evidence type="ECO:0000256" key="10">
    <source>
        <dbReference type="ARBA" id="ARBA00023136"/>
    </source>
</evidence>
<dbReference type="FunFam" id="1.10.10.60:FF:000020">
    <property type="entry name" value="Ceramide synthase 5"/>
    <property type="match status" value="1"/>
</dbReference>
<evidence type="ECO:0000256" key="8">
    <source>
        <dbReference type="ARBA" id="ARBA00022989"/>
    </source>
</evidence>
<dbReference type="Pfam" id="PF03798">
    <property type="entry name" value="TRAM_LAG1_CLN8"/>
    <property type="match status" value="1"/>
</dbReference>
<evidence type="ECO:0000256" key="3">
    <source>
        <dbReference type="ARBA" id="ARBA00004991"/>
    </source>
</evidence>
<dbReference type="PANTHER" id="PTHR12560">
    <property type="entry name" value="LONGEVITY ASSURANCE FACTOR 1 LAG1"/>
    <property type="match status" value="1"/>
</dbReference>
<comment type="catalytic activity">
    <reaction evidence="11">
        <text>sphinganine + octadecanoyl-CoA = N-(octadecanoyl)-sphinganine + CoA + H(+)</text>
        <dbReference type="Rhea" id="RHEA:36547"/>
        <dbReference type="ChEBI" id="CHEBI:15378"/>
        <dbReference type="ChEBI" id="CHEBI:57287"/>
        <dbReference type="ChEBI" id="CHEBI:57394"/>
        <dbReference type="ChEBI" id="CHEBI:57817"/>
        <dbReference type="ChEBI" id="CHEBI:67033"/>
    </reaction>
    <physiologicalReaction direction="left-to-right" evidence="11">
        <dbReference type="Rhea" id="RHEA:36548"/>
    </physiologicalReaction>
</comment>
<evidence type="ECO:0000313" key="15">
    <source>
        <dbReference type="EMBL" id="KAK1805894.1"/>
    </source>
</evidence>
<feature type="transmembrane region" description="Helical" evidence="13">
    <location>
        <begin position="247"/>
        <end position="268"/>
    </location>
</feature>
<dbReference type="SUPFAM" id="SSF46689">
    <property type="entry name" value="Homeodomain-like"/>
    <property type="match status" value="1"/>
</dbReference>
<name>A0AAD9E673_9TELE</name>
<protein>
    <recommendedName>
        <fullName evidence="14">TLC domain-containing protein</fullName>
    </recommendedName>
</protein>
<comment type="pathway">
    <text evidence="3">Sphingolipid metabolism.</text>
</comment>
<dbReference type="GO" id="GO:0005789">
    <property type="term" value="C:endoplasmic reticulum membrane"/>
    <property type="evidence" value="ECO:0007669"/>
    <property type="project" value="UniProtKB-SubCell"/>
</dbReference>
<proteinExistence type="predicted"/>
<dbReference type="EMBL" id="JAROKS010000002">
    <property type="protein sequence ID" value="KAK1805894.1"/>
    <property type="molecule type" value="Genomic_DNA"/>
</dbReference>
<keyword evidence="5" id="KW-0808">Transferase</keyword>
<feature type="transmembrane region" description="Helical" evidence="13">
    <location>
        <begin position="371"/>
        <end position="396"/>
    </location>
</feature>
<sequence>MRPRAGMKQSCAAHRVRSKKAREPLLRGKLCTVTGRCSLDVLDISHDTGDTPSTYADSLGTLPCSSGSIVARCSLFFTDNRDPGIINNSQLKFTRINSRSSLCSAVFPRPSSDHRQEDYWLPSGITWKDLDEGSVEGGRHPLPRDLLITLPLALGFIALRVVFERVVALPLSRMMGVSDRIRARAPAIPKLEAFYMQKNNHYMQGELLGLAKHCGLTPRQIQNWLRLRRNQDRPSNTKKFCEASWRFVFYLIAFAAGLAALIDTPWFWDHRECWRGYPRQPLADTHYWYYMLELSFYWSLLLCVSVDVKRKDFREQIIHHIATIVLMGFSYSGNYVRVGTLVMLVHDSSDFLLESAKMFNYAGWRRTCDTLFVVFAVVFLVTRLVIFPCQVVYSTLVVSVDFLQIFPGYYFFNGLLLVLQALHVFWAYLILRMLYKFIFLGKVERDERSDEEEEEEEEEGDCTEGEPCWEEKKKGMLNSRLVSLANNCVLNNLTHQRRNMNSKLPKAR</sequence>
<evidence type="ECO:0000259" key="14">
    <source>
        <dbReference type="PROSITE" id="PS50922"/>
    </source>
</evidence>
<evidence type="ECO:0000256" key="6">
    <source>
        <dbReference type="ARBA" id="ARBA00022692"/>
    </source>
</evidence>
<comment type="caution">
    <text evidence="15">The sequence shown here is derived from an EMBL/GenBank/DDBJ whole genome shotgun (WGS) entry which is preliminary data.</text>
</comment>
<comment type="subcellular location">
    <subcellularLocation>
        <location evidence="1">Endoplasmic reticulum membrane</location>
        <topology evidence="1">Multi-pass membrane protein</topology>
    </subcellularLocation>
</comment>
<dbReference type="SMART" id="SM00724">
    <property type="entry name" value="TLC"/>
    <property type="match status" value="1"/>
</dbReference>
<gene>
    <name evidence="15" type="ORF">P4O66_012942</name>
</gene>
<comment type="pathway">
    <text evidence="2">Lipid metabolism; sphingolipid metabolism.</text>
</comment>
<evidence type="ECO:0000256" key="1">
    <source>
        <dbReference type="ARBA" id="ARBA00004477"/>
    </source>
</evidence>
<keyword evidence="16" id="KW-1185">Reference proteome</keyword>
<feature type="transmembrane region" description="Helical" evidence="13">
    <location>
        <begin position="288"/>
        <end position="308"/>
    </location>
</feature>
<dbReference type="InterPro" id="IPR006634">
    <property type="entry name" value="TLC-dom"/>
</dbReference>